<keyword evidence="1" id="KW-0812">Transmembrane</keyword>
<evidence type="ECO:0000256" key="1">
    <source>
        <dbReference type="SAM" id="Phobius"/>
    </source>
</evidence>
<sequence length="126" mass="14745">MNRTVKNKKTKQIMNYFFDIIGTASVLTFFNYQQQIEQNKNRGSAYLGSYQCSLDSFIESVDNIPKNPDWDWDDVVGSIVNFWLKNEDQVRYWQNNFNPSDLDTVIVARVGEIEALRCEFESLLDV</sequence>
<dbReference type="Proteomes" id="UP000018198">
    <property type="component" value="Unassembled WGS sequence"/>
</dbReference>
<dbReference type="EMBL" id="CAQM01000758">
    <property type="protein sequence ID" value="CCQ63710.1"/>
    <property type="molecule type" value="Genomic_DNA"/>
</dbReference>
<comment type="caution">
    <text evidence="2">The sequence shown here is derived from an EMBL/GenBank/DDBJ whole genome shotgun (WGS) entry which is preliminary data.</text>
</comment>
<keyword evidence="1" id="KW-0472">Membrane</keyword>
<reference evidence="2 3" key="1">
    <citation type="submission" date="2013-01" db="EMBL/GenBank/DDBJ databases">
        <authorList>
            <person name="Bench S."/>
        </authorList>
    </citation>
    <scope>NUCLEOTIDE SEQUENCE [LARGE SCALE GENOMIC DNA]</scope>
    <source>
        <strain evidence="2 3">WH 0401</strain>
    </source>
</reference>
<reference evidence="2 3" key="2">
    <citation type="submission" date="2013-09" db="EMBL/GenBank/DDBJ databases">
        <title>Whole genome comparison of six Crocosphaera watsonii strains with differing phenotypes.</title>
        <authorList>
            <person name="Bench S.R."/>
            <person name="Heller P."/>
            <person name="Frank I."/>
            <person name="Arciniega M."/>
            <person name="Shilova I.N."/>
            <person name="Zehr J.P."/>
        </authorList>
    </citation>
    <scope>NUCLEOTIDE SEQUENCE [LARGE SCALE GENOMIC DNA]</scope>
    <source>
        <strain evidence="2 3">WH 0401</strain>
    </source>
</reference>
<name>T2JEM8_CROWT</name>
<dbReference type="AlphaFoldDB" id="T2JEM8"/>
<organism evidence="2 3">
    <name type="scientific">Crocosphaera watsonii WH 0401</name>
    <dbReference type="NCBI Taxonomy" id="555881"/>
    <lineage>
        <taxon>Bacteria</taxon>
        <taxon>Bacillati</taxon>
        <taxon>Cyanobacteriota</taxon>
        <taxon>Cyanophyceae</taxon>
        <taxon>Oscillatoriophycideae</taxon>
        <taxon>Chroococcales</taxon>
        <taxon>Aphanothecaceae</taxon>
        <taxon>Crocosphaera</taxon>
    </lineage>
</organism>
<gene>
    <name evidence="2" type="ORF">CWATWH0401_1076</name>
</gene>
<evidence type="ECO:0000313" key="3">
    <source>
        <dbReference type="Proteomes" id="UP000018198"/>
    </source>
</evidence>
<feature type="transmembrane region" description="Helical" evidence="1">
    <location>
        <begin position="12"/>
        <end position="32"/>
    </location>
</feature>
<proteinExistence type="predicted"/>
<accession>T2JEM8</accession>
<keyword evidence="1" id="KW-1133">Transmembrane helix</keyword>
<evidence type="ECO:0000313" key="2">
    <source>
        <dbReference type="EMBL" id="CCQ63710.1"/>
    </source>
</evidence>
<protein>
    <submittedName>
        <fullName evidence="2">Uncharacterized protein</fullName>
    </submittedName>
</protein>